<dbReference type="RefSeq" id="WP_261405481.1">
    <property type="nucleotide sequence ID" value="NZ_CP081869.1"/>
</dbReference>
<keyword evidence="1" id="KW-1133">Transmembrane helix</keyword>
<sequence length="62" mass="6294">MNASAGALVAALPTLTPVVVDLASPEQVKWWNAAVTLVGVLWGVVGAVVSVNGRVNTTRPIG</sequence>
<evidence type="ECO:0000256" key="1">
    <source>
        <dbReference type="SAM" id="Phobius"/>
    </source>
</evidence>
<feature type="transmembrane region" description="Helical" evidence="1">
    <location>
        <begin position="30"/>
        <end position="51"/>
    </location>
</feature>
<proteinExistence type="predicted"/>
<keyword evidence="3" id="KW-1185">Reference proteome</keyword>
<dbReference type="Proteomes" id="UP000825701">
    <property type="component" value="Chromosome"/>
</dbReference>
<dbReference type="EMBL" id="CP081869">
    <property type="protein sequence ID" value="QZO02096.1"/>
    <property type="molecule type" value="Genomic_DNA"/>
</dbReference>
<reference evidence="2" key="1">
    <citation type="submission" date="2021-08" db="EMBL/GenBank/DDBJ databases">
        <authorList>
            <person name="Zhang H."/>
            <person name="Xu M."/>
            <person name="Yu Z."/>
            <person name="Yang L."/>
            <person name="Cai Y."/>
        </authorList>
    </citation>
    <scope>NUCLEOTIDE SEQUENCE</scope>
    <source>
        <strain evidence="2">CHL1</strain>
    </source>
</reference>
<dbReference type="AlphaFoldDB" id="A0A9E6RC59"/>
<name>A0A9E6RC59_9HYPH</name>
<dbReference type="KEGG" id="cmet:K6K41_12970"/>
<evidence type="ECO:0000313" key="2">
    <source>
        <dbReference type="EMBL" id="QZO02096.1"/>
    </source>
</evidence>
<protein>
    <submittedName>
        <fullName evidence="2">Uncharacterized protein</fullName>
    </submittedName>
</protein>
<gene>
    <name evidence="2" type="ORF">K6K41_12970</name>
</gene>
<organism evidence="2 3">
    <name type="scientific">Chenggangzhangella methanolivorans</name>
    <dbReference type="NCBI Taxonomy" id="1437009"/>
    <lineage>
        <taxon>Bacteria</taxon>
        <taxon>Pseudomonadati</taxon>
        <taxon>Pseudomonadota</taxon>
        <taxon>Alphaproteobacteria</taxon>
        <taxon>Hyphomicrobiales</taxon>
        <taxon>Methylopilaceae</taxon>
        <taxon>Chenggangzhangella</taxon>
    </lineage>
</organism>
<keyword evidence="1" id="KW-0472">Membrane</keyword>
<accession>A0A9E6RC59</accession>
<keyword evidence="1" id="KW-0812">Transmembrane</keyword>
<evidence type="ECO:0000313" key="3">
    <source>
        <dbReference type="Proteomes" id="UP000825701"/>
    </source>
</evidence>